<dbReference type="GO" id="GO:0016740">
    <property type="term" value="F:transferase activity"/>
    <property type="evidence" value="ECO:0007669"/>
    <property type="project" value="UniProtKB-KW"/>
</dbReference>
<evidence type="ECO:0000256" key="1">
    <source>
        <dbReference type="ARBA" id="ARBA00004571"/>
    </source>
</evidence>
<dbReference type="PROSITE" id="PS52016">
    <property type="entry name" value="TONB_DEPENDENT_REC_3"/>
    <property type="match status" value="1"/>
</dbReference>
<dbReference type="SUPFAM" id="SSF49464">
    <property type="entry name" value="Carboxypeptidase regulatory domain-like"/>
    <property type="match status" value="1"/>
</dbReference>
<evidence type="ECO:0000256" key="2">
    <source>
        <dbReference type="ARBA" id="ARBA00022448"/>
    </source>
</evidence>
<reference evidence="11 14" key="2">
    <citation type="submission" date="2020-08" db="EMBL/GenBank/DDBJ databases">
        <title>Genome public.</title>
        <authorList>
            <person name="Liu C."/>
            <person name="Sun Q."/>
        </authorList>
    </citation>
    <scope>NUCLEOTIDE SEQUENCE [LARGE SCALE GENOMIC DNA]</scope>
    <source>
        <strain evidence="11 14">426_9</strain>
    </source>
</reference>
<evidence type="ECO:0000256" key="3">
    <source>
        <dbReference type="ARBA" id="ARBA00022452"/>
    </source>
</evidence>
<proteinExistence type="inferred from homology"/>
<dbReference type="Gene3D" id="2.170.130.10">
    <property type="entry name" value="TonB-dependent receptor, plug domain"/>
    <property type="match status" value="1"/>
</dbReference>
<dbReference type="EMBL" id="QREV01000002">
    <property type="protein sequence ID" value="RDU51055.1"/>
    <property type="molecule type" value="Genomic_DNA"/>
</dbReference>
<dbReference type="InterPro" id="IPR039426">
    <property type="entry name" value="TonB-dep_rcpt-like"/>
</dbReference>
<protein>
    <submittedName>
        <fullName evidence="12">TonB-dependent receptor</fullName>
    </submittedName>
</protein>
<dbReference type="InterPro" id="IPR008969">
    <property type="entry name" value="CarboxyPept-like_regulatory"/>
</dbReference>
<dbReference type="GO" id="GO:0009279">
    <property type="term" value="C:cell outer membrane"/>
    <property type="evidence" value="ECO:0007669"/>
    <property type="project" value="UniProtKB-SubCell"/>
</dbReference>
<dbReference type="Gene3D" id="2.40.170.20">
    <property type="entry name" value="TonB-dependent receptor, beta-barrel domain"/>
    <property type="match status" value="1"/>
</dbReference>
<dbReference type="FunFam" id="2.60.40.1120:FF:000003">
    <property type="entry name" value="Outer membrane protein Omp121"/>
    <property type="match status" value="1"/>
</dbReference>
<keyword evidence="11" id="KW-0808">Transferase</keyword>
<dbReference type="PANTHER" id="PTHR30069:SF29">
    <property type="entry name" value="HEMOGLOBIN AND HEMOGLOBIN-HAPTOGLOBIN-BINDING PROTEIN 1-RELATED"/>
    <property type="match status" value="1"/>
</dbReference>
<reference evidence="12 13" key="1">
    <citation type="submission" date="2018-07" db="EMBL/GenBank/DDBJ databases">
        <title>Parabacteroides acidifaciens nov. sp., isolated from human feces.</title>
        <authorList>
            <person name="Wang Y.J."/>
        </authorList>
    </citation>
    <scope>NUCLEOTIDE SEQUENCE [LARGE SCALE GENOMIC DNA]</scope>
    <source>
        <strain evidence="12 13">426-9</strain>
    </source>
</reference>
<feature type="region of interest" description="Disordered" evidence="9">
    <location>
        <begin position="1"/>
        <end position="20"/>
    </location>
</feature>
<gene>
    <name evidence="12" type="ORF">DWU89_01570</name>
    <name evidence="11" type="ORF">H8784_01555</name>
</gene>
<comment type="subcellular location">
    <subcellularLocation>
        <location evidence="1 8">Cell outer membrane</location>
        <topology evidence="1 8">Multi-pass membrane protein</topology>
    </subcellularLocation>
</comment>
<dbReference type="Proteomes" id="UP000256321">
    <property type="component" value="Unassembled WGS sequence"/>
</dbReference>
<evidence type="ECO:0000313" key="12">
    <source>
        <dbReference type="EMBL" id="RDU51055.1"/>
    </source>
</evidence>
<dbReference type="FunFam" id="2.170.130.10:FF:000003">
    <property type="entry name" value="SusC/RagA family TonB-linked outer membrane protein"/>
    <property type="match status" value="1"/>
</dbReference>
<dbReference type="NCBIfam" id="TIGR04057">
    <property type="entry name" value="SusC_RagA_signa"/>
    <property type="match status" value="1"/>
</dbReference>
<dbReference type="Gene3D" id="2.60.40.1120">
    <property type="entry name" value="Carboxypeptidase-like, regulatory domain"/>
    <property type="match status" value="1"/>
</dbReference>
<organism evidence="12 13">
    <name type="scientific">Parabacteroides acidifaciens</name>
    <dbReference type="NCBI Taxonomy" id="2290935"/>
    <lineage>
        <taxon>Bacteria</taxon>
        <taxon>Pseudomonadati</taxon>
        <taxon>Bacteroidota</taxon>
        <taxon>Bacteroidia</taxon>
        <taxon>Bacteroidales</taxon>
        <taxon>Tannerellaceae</taxon>
        <taxon>Parabacteroides</taxon>
    </lineage>
</organism>
<dbReference type="InterPro" id="IPR036942">
    <property type="entry name" value="Beta-barrel_TonB_sf"/>
</dbReference>
<comment type="similarity">
    <text evidence="8">Belongs to the TonB-dependent receptor family.</text>
</comment>
<sequence length="1032" mass="113632">MEKSIILSTGSPGVTTSQQSGKTISGIVTDINNEPIIGANVSVKGTTIGTITNADGHYTLSAIPEKAILVFSFVGMKTQEVPAGNKTTFNIALEETAIGLGEVVAIGYGTTKKATITGSIASMKGDKLKSIPANNFTNALAGKFAGLTAVTTSGQPGSDNSTLRIRGSNTLGDNNPLVVVDGIAGRDMNRLNPADVESITVLKDASAAIYGAQAANGVILVTTKRGIIGKPVINVNVRQGWATPTIVPEWADAATYAQALNEIDLYANRQPRYTDEDIKLFADGSDPWGHPNTDWYDLVFKKFTPQTYVDASLRGGSERVKYFVSAGFNYQKGIFQRSANSYRQMDIRSNLDAKVTKYINLGIDLAARQENRNNSTAALSELLRYGMGRPNRVAFYGEYPASGYEGGMNPAVVATNATGYDRNISYILTSNIKLDITIPGIEGLTVTGNVAFDKFIRNQKTWKTPWTLYSWDGKTLDSNNMPVVSGASSGYSSPSLNQYMQDDHGLTLNALVNYSHTFAQTHGLKAMIGFERKTGESMNFSAYRTYFASTLIDELFAGGDLDKTNTGSASHDARINYFGRFNYDYSSKYLVEFVFRYDGSYIFPKGKQYGFFPSVSLGWVISEENFWKEKLAFINSFKLRGSWGQTGNDRVSPYQYLASYGFDNSAAGNMHSPKDSKNTTVFDGNTEAKFLQELRIPNPSITWEVANQSNVGFDLQTLNGSLRISVDYFHNIRSNILCYRNASIPATAGLTLPRENIGKVKNQGFEFDIAYNNNIGDFTYQIGLNGGFSKSKIIFWDESPNIPDYQRATGKPINPSLIGDNSAGLYYEAIGIFKDETDLERYPHWQGAKPGDIIFRDVNGDNKIDGLDRVRSDKTNIPTLTGGLNIDLGYKDFYLTIGFQGAAGATRYHEVESGEAGNFSMEDLEGRWTPTNTNASKPRVGNYRSEYWNQTQTGPNTYWNRKSDYIRLKNLELGYNMPQKLYSKLGIESTRIYFSGMNLFTICGMKTFDPETTSAVAYPLNKIYSIGLALTF</sequence>
<evidence type="ECO:0000313" key="11">
    <source>
        <dbReference type="EMBL" id="MBC8600403.1"/>
    </source>
</evidence>
<evidence type="ECO:0000256" key="7">
    <source>
        <dbReference type="ARBA" id="ARBA00023237"/>
    </source>
</evidence>
<dbReference type="Proteomes" id="UP000629596">
    <property type="component" value="Unassembled WGS sequence"/>
</dbReference>
<dbReference type="GO" id="GO:0015344">
    <property type="term" value="F:siderophore uptake transmembrane transporter activity"/>
    <property type="evidence" value="ECO:0007669"/>
    <property type="project" value="TreeGrafter"/>
</dbReference>
<dbReference type="Pfam" id="PF13715">
    <property type="entry name" value="CarbopepD_reg_2"/>
    <property type="match status" value="1"/>
</dbReference>
<dbReference type="InterPro" id="IPR023997">
    <property type="entry name" value="TonB-dep_OMP_SusC/RagA_CS"/>
</dbReference>
<dbReference type="SUPFAM" id="SSF56935">
    <property type="entry name" value="Porins"/>
    <property type="match status" value="1"/>
</dbReference>
<evidence type="ECO:0000256" key="5">
    <source>
        <dbReference type="ARBA" id="ARBA00022729"/>
    </source>
</evidence>
<dbReference type="InterPro" id="IPR012910">
    <property type="entry name" value="Plug_dom"/>
</dbReference>
<evidence type="ECO:0000256" key="8">
    <source>
        <dbReference type="PROSITE-ProRule" id="PRU01360"/>
    </source>
</evidence>
<dbReference type="GO" id="GO:0044718">
    <property type="term" value="P:siderophore transmembrane transport"/>
    <property type="evidence" value="ECO:0007669"/>
    <property type="project" value="TreeGrafter"/>
</dbReference>
<evidence type="ECO:0000313" key="13">
    <source>
        <dbReference type="Proteomes" id="UP000256321"/>
    </source>
</evidence>
<keyword evidence="14" id="KW-1185">Reference proteome</keyword>
<keyword evidence="6 8" id="KW-0472">Membrane</keyword>
<keyword evidence="5" id="KW-0732">Signal</keyword>
<keyword evidence="12" id="KW-0675">Receptor</keyword>
<dbReference type="InterPro" id="IPR037066">
    <property type="entry name" value="Plug_dom_sf"/>
</dbReference>
<accession>A0A3D8HJ95</accession>
<dbReference type="AlphaFoldDB" id="A0A3D8HJ95"/>
<dbReference type="EMBL" id="JACRTI010000002">
    <property type="protein sequence ID" value="MBC8600403.1"/>
    <property type="molecule type" value="Genomic_DNA"/>
</dbReference>
<keyword evidence="7 8" id="KW-0998">Cell outer membrane</keyword>
<dbReference type="NCBIfam" id="TIGR04056">
    <property type="entry name" value="OMP_RagA_SusC"/>
    <property type="match status" value="1"/>
</dbReference>
<comment type="caution">
    <text evidence="12">The sequence shown here is derived from an EMBL/GenBank/DDBJ whole genome shotgun (WGS) entry which is preliminary data.</text>
</comment>
<evidence type="ECO:0000256" key="9">
    <source>
        <dbReference type="SAM" id="MobiDB-lite"/>
    </source>
</evidence>
<keyword evidence="2 8" id="KW-0813">Transport</keyword>
<name>A0A3D8HJ95_9BACT</name>
<evidence type="ECO:0000256" key="4">
    <source>
        <dbReference type="ARBA" id="ARBA00022692"/>
    </source>
</evidence>
<evidence type="ECO:0000259" key="10">
    <source>
        <dbReference type="Pfam" id="PF07715"/>
    </source>
</evidence>
<feature type="domain" description="TonB-dependent receptor plug" evidence="10">
    <location>
        <begin position="113"/>
        <end position="218"/>
    </location>
</feature>
<evidence type="ECO:0000256" key="6">
    <source>
        <dbReference type="ARBA" id="ARBA00023136"/>
    </source>
</evidence>
<evidence type="ECO:0000313" key="14">
    <source>
        <dbReference type="Proteomes" id="UP000629596"/>
    </source>
</evidence>
<dbReference type="InterPro" id="IPR023996">
    <property type="entry name" value="TonB-dep_OMP_SusC/RagA"/>
</dbReference>
<dbReference type="Pfam" id="PF07715">
    <property type="entry name" value="Plug"/>
    <property type="match status" value="1"/>
</dbReference>
<keyword evidence="4 8" id="KW-0812">Transmembrane</keyword>
<keyword evidence="3 8" id="KW-1134">Transmembrane beta strand</keyword>
<dbReference type="PANTHER" id="PTHR30069">
    <property type="entry name" value="TONB-DEPENDENT OUTER MEMBRANE RECEPTOR"/>
    <property type="match status" value="1"/>
</dbReference>